<feature type="transmembrane region" description="Helical" evidence="6">
    <location>
        <begin position="145"/>
        <end position="164"/>
    </location>
</feature>
<feature type="transmembrane region" description="Helical" evidence="6">
    <location>
        <begin position="256"/>
        <end position="274"/>
    </location>
</feature>
<dbReference type="EMBL" id="CP015243">
    <property type="protein sequence ID" value="ANF57229.1"/>
    <property type="molecule type" value="Genomic_DNA"/>
</dbReference>
<feature type="transmembrane region" description="Helical" evidence="6">
    <location>
        <begin position="185"/>
        <end position="205"/>
    </location>
</feature>
<dbReference type="Pfam" id="PF01384">
    <property type="entry name" value="PHO4"/>
    <property type="match status" value="1"/>
</dbReference>
<gene>
    <name evidence="7" type="ORF">A5892_06920</name>
</gene>
<keyword evidence="8" id="KW-1185">Reference proteome</keyword>
<reference evidence="7 8" key="1">
    <citation type="submission" date="2016-04" db="EMBL/GenBank/DDBJ databases">
        <title>Complete Genome Sequence of Halotalea alkalilenta IHB B 13600.</title>
        <authorList>
            <person name="Swarnkar M.K."/>
            <person name="Sharma A."/>
            <person name="Kaushal K."/>
            <person name="Soni R."/>
            <person name="Rana S."/>
            <person name="Singh A.K."/>
            <person name="Gulati A."/>
        </authorList>
    </citation>
    <scope>NUCLEOTIDE SEQUENCE [LARGE SCALE GENOMIC DNA]</scope>
    <source>
        <strain evidence="7 8">IHB B 13600</strain>
    </source>
</reference>
<feature type="transmembrane region" description="Helical" evidence="6">
    <location>
        <begin position="88"/>
        <end position="107"/>
    </location>
</feature>
<dbReference type="GO" id="GO:0016020">
    <property type="term" value="C:membrane"/>
    <property type="evidence" value="ECO:0007669"/>
    <property type="project" value="UniProtKB-SubCell"/>
</dbReference>
<feature type="transmembrane region" description="Helical" evidence="6">
    <location>
        <begin position="343"/>
        <end position="361"/>
    </location>
</feature>
<dbReference type="KEGG" id="haa:A5892_06920"/>
<sequence length="420" mass="43528">MTMIAEYGSILVILACVLGLFVAWGVGANDVANAMGTSVGSKSITLRQAIVIAVIFEFLGAWLAGGQVTETIRSGIVDPALLNGDTDLYVIGMLGALLSTGIWLVIASTRGWPVSTTHTLVGAIMGFGVVGVGVHSVNWGLLSGIFLSWIGAPAIAGVSAFLLFKSVQFLILERDRPLESAQRYVPIYMFLVGFMIAMVVVFKALKSVLALDALSGLLVSLVLGVLVALIGKLVLYRMVFRKSSEDRFDFSSVERIFGVLMMFTACAMAFAHGSNDVSNAVGPMVAIIDMVATGGDIAAATEVPDWVLVLGGVGIVLGLVTYGHKVIATVGSGITELTPSRGFAATLATAGTVVLGSVSGLPLSTTQTLIGAILGVGLARGMAALNLGVLGSIAISWLITLPAGAAMSIVFFFTFKGIFT</sequence>
<feature type="transmembrane region" description="Helical" evidence="6">
    <location>
        <begin position="395"/>
        <end position="415"/>
    </location>
</feature>
<evidence type="ECO:0000256" key="6">
    <source>
        <dbReference type="RuleBase" id="RU363058"/>
    </source>
</evidence>
<feature type="transmembrane region" description="Helical" evidence="6">
    <location>
        <begin position="368"/>
        <end position="389"/>
    </location>
</feature>
<dbReference type="InterPro" id="IPR001204">
    <property type="entry name" value="Phos_transporter"/>
</dbReference>
<keyword evidence="6" id="KW-0592">Phosphate transport</keyword>
<evidence type="ECO:0000256" key="2">
    <source>
        <dbReference type="ARBA" id="ARBA00022448"/>
    </source>
</evidence>
<dbReference type="AlphaFoldDB" id="A0A172YD94"/>
<keyword evidence="4 6" id="KW-1133">Transmembrane helix</keyword>
<dbReference type="GO" id="GO:0035435">
    <property type="term" value="P:phosphate ion transmembrane transport"/>
    <property type="evidence" value="ECO:0007669"/>
    <property type="project" value="TreeGrafter"/>
</dbReference>
<feature type="transmembrane region" description="Helical" evidence="6">
    <location>
        <begin position="306"/>
        <end position="323"/>
    </location>
</feature>
<evidence type="ECO:0000313" key="7">
    <source>
        <dbReference type="EMBL" id="ANF57229.1"/>
    </source>
</evidence>
<name>A0A172YD94_9GAMM</name>
<comment type="similarity">
    <text evidence="6">Belongs to the inorganic phosphate transporter (PiT) (TC 2.A.20) family.</text>
</comment>
<evidence type="ECO:0000256" key="5">
    <source>
        <dbReference type="ARBA" id="ARBA00023136"/>
    </source>
</evidence>
<protein>
    <recommendedName>
        <fullName evidence="6">Phosphate transporter</fullName>
    </recommendedName>
</protein>
<feature type="transmembrane region" description="Helical" evidence="6">
    <location>
        <begin position="217"/>
        <end position="235"/>
    </location>
</feature>
<dbReference type="PANTHER" id="PTHR11101:SF80">
    <property type="entry name" value="PHOSPHATE TRANSPORTER"/>
    <property type="match status" value="1"/>
</dbReference>
<proteinExistence type="inferred from homology"/>
<feature type="transmembrane region" description="Helical" evidence="6">
    <location>
        <begin position="49"/>
        <end position="68"/>
    </location>
</feature>
<dbReference type="Proteomes" id="UP000077875">
    <property type="component" value="Chromosome"/>
</dbReference>
<accession>A0A172YD94</accession>
<keyword evidence="3 6" id="KW-0812">Transmembrane</keyword>
<evidence type="ECO:0000313" key="8">
    <source>
        <dbReference type="Proteomes" id="UP000077875"/>
    </source>
</evidence>
<dbReference type="RefSeq" id="WP_064122185.1">
    <property type="nucleotide sequence ID" value="NZ_CP015243.1"/>
</dbReference>
<dbReference type="STRING" id="376489.A5892_06920"/>
<dbReference type="PANTHER" id="PTHR11101">
    <property type="entry name" value="PHOSPHATE TRANSPORTER"/>
    <property type="match status" value="1"/>
</dbReference>
<keyword evidence="2 6" id="KW-0813">Transport</keyword>
<organism evidence="7 8">
    <name type="scientific">Halotalea alkalilenta</name>
    <dbReference type="NCBI Taxonomy" id="376489"/>
    <lineage>
        <taxon>Bacteria</taxon>
        <taxon>Pseudomonadati</taxon>
        <taxon>Pseudomonadota</taxon>
        <taxon>Gammaproteobacteria</taxon>
        <taxon>Oceanospirillales</taxon>
        <taxon>Halomonadaceae</taxon>
        <taxon>Halotalea</taxon>
    </lineage>
</organism>
<keyword evidence="5 6" id="KW-0472">Membrane</keyword>
<feature type="transmembrane region" description="Helical" evidence="6">
    <location>
        <begin position="6"/>
        <end position="28"/>
    </location>
</feature>
<evidence type="ECO:0000256" key="1">
    <source>
        <dbReference type="ARBA" id="ARBA00004141"/>
    </source>
</evidence>
<evidence type="ECO:0000256" key="4">
    <source>
        <dbReference type="ARBA" id="ARBA00022989"/>
    </source>
</evidence>
<dbReference type="GO" id="GO:0005315">
    <property type="term" value="F:phosphate transmembrane transporter activity"/>
    <property type="evidence" value="ECO:0007669"/>
    <property type="project" value="InterPro"/>
</dbReference>
<feature type="transmembrane region" description="Helical" evidence="6">
    <location>
        <begin position="119"/>
        <end position="139"/>
    </location>
</feature>
<evidence type="ECO:0000256" key="3">
    <source>
        <dbReference type="ARBA" id="ARBA00022692"/>
    </source>
</evidence>
<comment type="subcellular location">
    <subcellularLocation>
        <location evidence="1 6">Membrane</location>
        <topology evidence="1 6">Multi-pass membrane protein</topology>
    </subcellularLocation>
</comment>